<dbReference type="InterPro" id="IPR011437">
    <property type="entry name" value="DUF1540"/>
</dbReference>
<gene>
    <name evidence="2" type="ORF">CIG75_06925</name>
</gene>
<keyword evidence="3" id="KW-1185">Reference proteome</keyword>
<accession>A0A223CZH5</accession>
<dbReference type="OrthoDB" id="1681234at2"/>
<dbReference type="Proteomes" id="UP000214688">
    <property type="component" value="Chromosome"/>
</dbReference>
<proteinExistence type="predicted"/>
<dbReference type="AlphaFoldDB" id="A0A223CZH5"/>
<evidence type="ECO:0000259" key="1">
    <source>
        <dbReference type="Pfam" id="PF07561"/>
    </source>
</evidence>
<sequence>MRRGNMTRVICSVNTCTHYLNEDVCGAAAIDIMHEEEGRMSALAEQTMCKTFHEASGITSYLGSIDNVNWTGALLKMAGSNHQANPQIDCTVASCHYWEEGRGCAASVIEVSGCQANECQDTNCKTFKLREGGTRL</sequence>
<feature type="domain" description="DUF1540" evidence="1">
    <location>
        <begin position="9"/>
        <end position="52"/>
    </location>
</feature>
<evidence type="ECO:0000313" key="3">
    <source>
        <dbReference type="Proteomes" id="UP000214688"/>
    </source>
</evidence>
<dbReference type="KEGG" id="tab:CIG75_06925"/>
<dbReference type="Pfam" id="PF07561">
    <property type="entry name" value="DUF1540"/>
    <property type="match status" value="2"/>
</dbReference>
<feature type="domain" description="DUF1540" evidence="1">
    <location>
        <begin position="88"/>
        <end position="127"/>
    </location>
</feature>
<evidence type="ECO:0000313" key="2">
    <source>
        <dbReference type="EMBL" id="ASS74732.1"/>
    </source>
</evidence>
<name>A0A223CZH5_9BACL</name>
<dbReference type="EMBL" id="CP022657">
    <property type="protein sequence ID" value="ASS74732.1"/>
    <property type="molecule type" value="Genomic_DNA"/>
</dbReference>
<reference evidence="2 3" key="1">
    <citation type="journal article" date="2015" name="Int. J. Syst. Evol. Microbiol.">
        <title>Tumebacillus algifaecis sp. nov., isolated from decomposing algal scum.</title>
        <authorList>
            <person name="Wu Y.F."/>
            <person name="Zhang B."/>
            <person name="Xing P."/>
            <person name="Wu Q.L."/>
            <person name="Liu S.J."/>
        </authorList>
    </citation>
    <scope>NUCLEOTIDE SEQUENCE [LARGE SCALE GENOMIC DNA]</scope>
    <source>
        <strain evidence="2 3">THMBR28</strain>
    </source>
</reference>
<organism evidence="2 3">
    <name type="scientific">Tumebacillus algifaecis</name>
    <dbReference type="NCBI Taxonomy" id="1214604"/>
    <lineage>
        <taxon>Bacteria</taxon>
        <taxon>Bacillati</taxon>
        <taxon>Bacillota</taxon>
        <taxon>Bacilli</taxon>
        <taxon>Bacillales</taxon>
        <taxon>Alicyclobacillaceae</taxon>
        <taxon>Tumebacillus</taxon>
    </lineage>
</organism>
<protein>
    <recommendedName>
        <fullName evidence="1">DUF1540 domain-containing protein</fullName>
    </recommendedName>
</protein>